<dbReference type="Pfam" id="PF00646">
    <property type="entry name" value="F-box"/>
    <property type="match status" value="1"/>
</dbReference>
<dbReference type="SUPFAM" id="SSF52047">
    <property type="entry name" value="RNI-like"/>
    <property type="match status" value="1"/>
</dbReference>
<feature type="domain" description="F-box" evidence="1">
    <location>
        <begin position="11"/>
        <end position="45"/>
    </location>
</feature>
<name>A0A251VLP5_HELAN</name>
<dbReference type="PANTHER" id="PTHR31639:SF315">
    <property type="entry name" value="LEUCINE-RICH REPEAT DOMAIN SUPERFAMILY, F-BOX-LIKE DOMAIN SUPERFAMILY"/>
    <property type="match status" value="1"/>
</dbReference>
<dbReference type="InterPro" id="IPR032675">
    <property type="entry name" value="LRR_dom_sf"/>
</dbReference>
<dbReference type="InterPro" id="IPR055411">
    <property type="entry name" value="LRR_FXL15/At3g58940/PEG3-like"/>
</dbReference>
<sequence length="376" mass="43758">MKTRSMYKAERTSLNRLPDPVLETILCLLPTKEAVRTSILSREWRYKWTHIPKLRFELRDTTSELTSDIETAMNAMDMYDVYRVLLLHRGPIHELTLYFDHYWEHYEAFECDQIILHLLRNHTLNKLTLFGLYETEDIWYKLPASVFALHHLTDLHLCTFDIDHPSIFNGFGSLQKLVLSYVKISTKTLLHLLSNCPSLNTLDLHIDDYEHVDNCTINELLKCLPLIEHLTISGDVSQWLVLDSVPQELPTLIHLKYLCLNQYCISGDYGSAFLLALIKCSPNLEHAHLEMEYLLEFSVVKDKYSDVWLAHLNTLDLCFCSSSLEIEFVKFMLARSPKLKKVSILTVVDRKQDAKMVKTLLRAPRASRGVKICTWK</sequence>
<gene>
    <name evidence="3" type="ORF">HannXRQ_Chr01g0008371</name>
    <name evidence="2" type="ORF">HanXRQr2_Chr01g0013201</name>
</gene>
<evidence type="ECO:0000313" key="3">
    <source>
        <dbReference type="EMBL" id="OTG36510.1"/>
    </source>
</evidence>
<dbReference type="Pfam" id="PF24758">
    <property type="entry name" value="LRR_At5g56370"/>
    <property type="match status" value="1"/>
</dbReference>
<proteinExistence type="predicted"/>
<dbReference type="Gene3D" id="3.80.10.10">
    <property type="entry name" value="Ribonuclease Inhibitor"/>
    <property type="match status" value="1"/>
</dbReference>
<evidence type="ECO:0000313" key="2">
    <source>
        <dbReference type="EMBL" id="KAF5821371.1"/>
    </source>
</evidence>
<dbReference type="PANTHER" id="PTHR31639">
    <property type="entry name" value="F-BOX PROTEIN-LIKE"/>
    <property type="match status" value="1"/>
</dbReference>
<accession>A0A251VLP5</accession>
<evidence type="ECO:0000259" key="1">
    <source>
        <dbReference type="PROSITE" id="PS50181"/>
    </source>
</evidence>
<dbReference type="AlphaFoldDB" id="A0A251VLP5"/>
<dbReference type="SUPFAM" id="SSF81383">
    <property type="entry name" value="F-box domain"/>
    <property type="match status" value="1"/>
</dbReference>
<reference evidence="2 4" key="1">
    <citation type="journal article" date="2017" name="Nature">
        <title>The sunflower genome provides insights into oil metabolism, flowering and Asterid evolution.</title>
        <authorList>
            <person name="Badouin H."/>
            <person name="Gouzy J."/>
            <person name="Grassa C.J."/>
            <person name="Murat F."/>
            <person name="Staton S.E."/>
            <person name="Cottret L."/>
            <person name="Lelandais-Briere C."/>
            <person name="Owens G.L."/>
            <person name="Carrere S."/>
            <person name="Mayjonade B."/>
            <person name="Legrand L."/>
            <person name="Gill N."/>
            <person name="Kane N.C."/>
            <person name="Bowers J.E."/>
            <person name="Hubner S."/>
            <person name="Bellec A."/>
            <person name="Berard A."/>
            <person name="Berges H."/>
            <person name="Blanchet N."/>
            <person name="Boniface M.C."/>
            <person name="Brunel D."/>
            <person name="Catrice O."/>
            <person name="Chaidir N."/>
            <person name="Claudel C."/>
            <person name="Donnadieu C."/>
            <person name="Faraut T."/>
            <person name="Fievet G."/>
            <person name="Helmstetter N."/>
            <person name="King M."/>
            <person name="Knapp S.J."/>
            <person name="Lai Z."/>
            <person name="Le Paslier M.C."/>
            <person name="Lippi Y."/>
            <person name="Lorenzon L."/>
            <person name="Mandel J.R."/>
            <person name="Marage G."/>
            <person name="Marchand G."/>
            <person name="Marquand E."/>
            <person name="Bret-Mestries E."/>
            <person name="Morien E."/>
            <person name="Nambeesan S."/>
            <person name="Nguyen T."/>
            <person name="Pegot-Espagnet P."/>
            <person name="Pouilly N."/>
            <person name="Raftis F."/>
            <person name="Sallet E."/>
            <person name="Schiex T."/>
            <person name="Thomas J."/>
            <person name="Vandecasteele C."/>
            <person name="Vares D."/>
            <person name="Vear F."/>
            <person name="Vautrin S."/>
            <person name="Crespi M."/>
            <person name="Mangin B."/>
            <person name="Burke J.M."/>
            <person name="Salse J."/>
            <person name="Munos S."/>
            <person name="Vincourt P."/>
            <person name="Rieseberg L.H."/>
            <person name="Langlade N.B."/>
        </authorList>
    </citation>
    <scope>NUCLEOTIDE SEQUENCE [LARGE SCALE GENOMIC DNA]</scope>
    <source>
        <strain evidence="4">cv. SF193</strain>
        <tissue evidence="2">Leaves</tissue>
    </source>
</reference>
<dbReference type="Proteomes" id="UP000215914">
    <property type="component" value="Chromosome 1"/>
</dbReference>
<evidence type="ECO:0000313" key="4">
    <source>
        <dbReference type="Proteomes" id="UP000215914"/>
    </source>
</evidence>
<dbReference type="InParanoid" id="A0A251VLP5"/>
<dbReference type="CDD" id="cd22160">
    <property type="entry name" value="F-box_AtFBL13-like"/>
    <property type="match status" value="1"/>
</dbReference>
<reference evidence="3" key="2">
    <citation type="submission" date="2017-02" db="EMBL/GenBank/DDBJ databases">
        <title>Sunflower complete genome.</title>
        <authorList>
            <person name="Langlade N."/>
            <person name="Munos S."/>
        </authorList>
    </citation>
    <scope>NUCLEOTIDE SEQUENCE [LARGE SCALE GENOMIC DNA]</scope>
    <source>
        <tissue evidence="3">Leaves</tissue>
    </source>
</reference>
<dbReference type="InterPro" id="IPR001810">
    <property type="entry name" value="F-box_dom"/>
</dbReference>
<dbReference type="EMBL" id="CM007890">
    <property type="protein sequence ID" value="OTG36510.1"/>
    <property type="molecule type" value="Genomic_DNA"/>
</dbReference>
<dbReference type="InterPro" id="IPR036047">
    <property type="entry name" value="F-box-like_dom_sf"/>
</dbReference>
<dbReference type="InterPro" id="IPR053781">
    <property type="entry name" value="F-box_AtFBL13-like"/>
</dbReference>
<dbReference type="PROSITE" id="PS50181">
    <property type="entry name" value="FBOX"/>
    <property type="match status" value="1"/>
</dbReference>
<dbReference type="Gramene" id="mRNA:HanXRQr2_Chr01g0013201">
    <property type="protein sequence ID" value="mRNA:HanXRQr2_Chr01g0013201"/>
    <property type="gene ID" value="HanXRQr2_Chr01g0013201"/>
</dbReference>
<dbReference type="EMBL" id="MNCJ02000316">
    <property type="protein sequence ID" value="KAF5821371.1"/>
    <property type="molecule type" value="Genomic_DNA"/>
</dbReference>
<protein>
    <submittedName>
        <fullName evidence="2">F-box domain, leucine-rich repeat domain superfamily, F-box-like domain superfamily</fullName>
    </submittedName>
    <submittedName>
        <fullName evidence="3">Putative F-box domain, Leucine-rich repeat domain, L domain-like protein</fullName>
    </submittedName>
</protein>
<keyword evidence="4" id="KW-1185">Reference proteome</keyword>
<reference evidence="2" key="3">
    <citation type="submission" date="2020-06" db="EMBL/GenBank/DDBJ databases">
        <title>Helianthus annuus Genome sequencing and assembly Release 2.</title>
        <authorList>
            <person name="Gouzy J."/>
            <person name="Langlade N."/>
            <person name="Munos S."/>
        </authorList>
    </citation>
    <scope>NUCLEOTIDE SEQUENCE</scope>
    <source>
        <tissue evidence="2">Leaves</tissue>
    </source>
</reference>
<organism evidence="3 4">
    <name type="scientific">Helianthus annuus</name>
    <name type="common">Common sunflower</name>
    <dbReference type="NCBI Taxonomy" id="4232"/>
    <lineage>
        <taxon>Eukaryota</taxon>
        <taxon>Viridiplantae</taxon>
        <taxon>Streptophyta</taxon>
        <taxon>Embryophyta</taxon>
        <taxon>Tracheophyta</taxon>
        <taxon>Spermatophyta</taxon>
        <taxon>Magnoliopsida</taxon>
        <taxon>eudicotyledons</taxon>
        <taxon>Gunneridae</taxon>
        <taxon>Pentapetalae</taxon>
        <taxon>asterids</taxon>
        <taxon>campanulids</taxon>
        <taxon>Asterales</taxon>
        <taxon>Asteraceae</taxon>
        <taxon>Asteroideae</taxon>
        <taxon>Heliantheae alliance</taxon>
        <taxon>Heliantheae</taxon>
        <taxon>Helianthus</taxon>
    </lineage>
</organism>
<dbReference type="OrthoDB" id="888406at2759"/>